<keyword evidence="1" id="KW-0472">Membrane</keyword>
<accession>A0A0D6MNG3</accession>
<evidence type="ECO:0000256" key="1">
    <source>
        <dbReference type="SAM" id="Phobius"/>
    </source>
</evidence>
<sequence>MNGIHADASCELQDELLTIGCDGAASVALLDDGLAARHVTLKRQDDGSLQVGALAEGVRIDGVTLAPNDNRALTAPATIDVGPVRIEILYEQVTAVQDAPVQAGVMSAAMSRLVAGRSTTALIAGVLGAALCAFLIKLMIWPVTVAHAVVATSAVPSHPVIRADQDVLLSDDELGSKVADALRAAHVSGIDITAKTGVVTIQGDVEPAQWDALQKVEQWFDSAYGQRYVLLPNVKKSLASEFVLPLQSVWDGTGANIVVHGQRYAVGSEVQDGYRVVSIANGSIVIAHNGRNSIFRY</sequence>
<evidence type="ECO:0000313" key="5">
    <source>
        <dbReference type="Proteomes" id="UP000032679"/>
    </source>
</evidence>
<dbReference type="RefSeq" id="WP_048849751.1">
    <property type="nucleotide sequence ID" value="NZ_BALE01000035.1"/>
</dbReference>
<evidence type="ECO:0000259" key="2">
    <source>
        <dbReference type="Pfam" id="PF21934"/>
    </source>
</evidence>
<dbReference type="InterPro" id="IPR008984">
    <property type="entry name" value="SMAD_FHA_dom_sf"/>
</dbReference>
<keyword evidence="5" id="KW-1185">Reference proteome</keyword>
<comment type="caution">
    <text evidence="4">The sequence shown here is derived from an EMBL/GenBank/DDBJ whole genome shotgun (WGS) entry which is preliminary data.</text>
</comment>
<evidence type="ECO:0000259" key="3">
    <source>
        <dbReference type="Pfam" id="PF23893"/>
    </source>
</evidence>
<gene>
    <name evidence="4" type="ORF">Tasa_035_016</name>
</gene>
<name>A0A0D6MNG3_9PROT</name>
<keyword evidence="1" id="KW-0812">Transmembrane</keyword>
<feature type="domain" description="YscD/Y4YQ C-terminal" evidence="3">
    <location>
        <begin position="244"/>
        <end position="291"/>
    </location>
</feature>
<proteinExistence type="predicted"/>
<dbReference type="OrthoDB" id="9806163at2"/>
<dbReference type="InterPro" id="IPR053946">
    <property type="entry name" value="YscD_ppl_3rd"/>
</dbReference>
<feature type="domain" description="YscD-like Bon-like" evidence="2">
    <location>
        <begin position="180"/>
        <end position="233"/>
    </location>
</feature>
<dbReference type="STRING" id="1231623.Tasa_035_016"/>
<keyword evidence="1" id="KW-1133">Transmembrane helix</keyword>
<dbReference type="Proteomes" id="UP000032679">
    <property type="component" value="Unassembled WGS sequence"/>
</dbReference>
<dbReference type="Gene3D" id="2.60.200.20">
    <property type="match status" value="1"/>
</dbReference>
<dbReference type="EMBL" id="BALE01000035">
    <property type="protein sequence ID" value="GAN54981.1"/>
    <property type="molecule type" value="Genomic_DNA"/>
</dbReference>
<dbReference type="Pfam" id="PF21934">
    <property type="entry name" value="Yop-YscD_ppl_3rd"/>
    <property type="match status" value="1"/>
</dbReference>
<dbReference type="InterPro" id="IPR057770">
    <property type="entry name" value="YscD/Y4YQ_C"/>
</dbReference>
<feature type="transmembrane region" description="Helical" evidence="1">
    <location>
        <begin position="120"/>
        <end position="141"/>
    </location>
</feature>
<evidence type="ECO:0000313" key="4">
    <source>
        <dbReference type="EMBL" id="GAN54981.1"/>
    </source>
</evidence>
<organism evidence="4 5">
    <name type="scientific">Tanticharoenia sakaeratensis NBRC 103193</name>
    <dbReference type="NCBI Taxonomy" id="1231623"/>
    <lineage>
        <taxon>Bacteria</taxon>
        <taxon>Pseudomonadati</taxon>
        <taxon>Pseudomonadota</taxon>
        <taxon>Alphaproteobacteria</taxon>
        <taxon>Acetobacterales</taxon>
        <taxon>Acetobacteraceae</taxon>
        <taxon>Tanticharoenia</taxon>
    </lineage>
</organism>
<dbReference type="SUPFAM" id="SSF49879">
    <property type="entry name" value="SMAD/FHA domain"/>
    <property type="match status" value="1"/>
</dbReference>
<dbReference type="AlphaFoldDB" id="A0A0D6MNG3"/>
<protein>
    <submittedName>
        <fullName evidence="4">Uncharacterized protein</fullName>
    </submittedName>
</protein>
<reference evidence="4 5" key="1">
    <citation type="submission" date="2012-10" db="EMBL/GenBank/DDBJ databases">
        <title>Genome sequencing of Tanticharoenia sakaeratensis NBRC 103193.</title>
        <authorList>
            <person name="Azuma Y."/>
            <person name="Hadano H."/>
            <person name="Hirakawa H."/>
            <person name="Matsushita K."/>
        </authorList>
    </citation>
    <scope>NUCLEOTIDE SEQUENCE [LARGE SCALE GENOMIC DNA]</scope>
    <source>
        <strain evidence="4 5">NBRC 103193</strain>
    </source>
</reference>
<dbReference type="Pfam" id="PF23893">
    <property type="entry name" value="Y4YQ_C"/>
    <property type="match status" value="1"/>
</dbReference>